<feature type="transmembrane region" description="Helical" evidence="1">
    <location>
        <begin position="341"/>
        <end position="361"/>
    </location>
</feature>
<dbReference type="InterPro" id="IPR036305">
    <property type="entry name" value="RGS_sf"/>
</dbReference>
<evidence type="ECO:0000313" key="3">
    <source>
        <dbReference type="EMBL" id="ORY27974.1"/>
    </source>
</evidence>
<feature type="domain" description="RGS" evidence="2">
    <location>
        <begin position="383"/>
        <end position="544"/>
    </location>
</feature>
<feature type="transmembrane region" description="Helical" evidence="1">
    <location>
        <begin position="227"/>
        <end position="250"/>
    </location>
</feature>
<protein>
    <recommendedName>
        <fullName evidence="2">RGS domain-containing protein</fullName>
    </recommendedName>
</protein>
<dbReference type="STRING" id="1754190.A0A1Y2AZT6"/>
<name>A0A1Y2AZT6_9FUNG</name>
<dbReference type="InterPro" id="IPR044926">
    <property type="entry name" value="RGS_subdomain_2"/>
</dbReference>
<evidence type="ECO:0000256" key="1">
    <source>
        <dbReference type="SAM" id="Phobius"/>
    </source>
</evidence>
<gene>
    <name evidence="3" type="ORF">LY90DRAFT_674245</name>
</gene>
<feature type="transmembrane region" description="Helical" evidence="1">
    <location>
        <begin position="39"/>
        <end position="61"/>
    </location>
</feature>
<feature type="transmembrane region" description="Helical" evidence="1">
    <location>
        <begin position="168"/>
        <end position="187"/>
    </location>
</feature>
<feature type="transmembrane region" description="Helical" evidence="1">
    <location>
        <begin position="112"/>
        <end position="133"/>
    </location>
</feature>
<dbReference type="SUPFAM" id="SSF48097">
    <property type="entry name" value="Regulator of G-protein signaling, RGS"/>
    <property type="match status" value="1"/>
</dbReference>
<sequence>MSGLFDRVTPLAFDQFLSPNEYDGVREEHERNQSIMERVYIIIFIIYVIIGLSALTVFFSLRDWYIIKQRNFMLTFINGIFAFISGFVTLLVQFKPLPCGVTLYVSDVINPFYNAIFLSRSLRIVLLYRFNIFKVTALNKKRKVKSTFMGTQEPNYYLPKVYKKVDRIIYGVIAAPTILALFITIYMHTRETEKHEKYLDICNFTKVNGPAADLLKSEETGKVMGKLYSIAQIFGMIMAFAMIIMVYFVSKVKDSSKYGAKFECLSTIFLIIAITLLNLFINKDVSNEKIAMHNGIKQGLRQQNPGQTSQYIMENYSSAFSSIQYPLRILISIYDYTKGGRVLFCIISTYIIFSAIILPIIKCYNSKKEKNKYFHEPTSSIQYFYKVLNSPPLIEELRNIAIKEFSVENVLFWENYQILQKMIYRYQIEYRKAERIGNPKLISQYDFEGYYQQQLQTFSVSSMDDYSYDPNMPVPREILPYYVSFYQTFIDSMGPASVNISGATVKHIYGEMCTYPTIGMFDEAKNEIVEMMYSSIFPILLRQNRKQLHNATINGF</sequence>
<dbReference type="EMBL" id="MCOG01000189">
    <property type="protein sequence ID" value="ORY27974.1"/>
    <property type="molecule type" value="Genomic_DNA"/>
</dbReference>
<dbReference type="PROSITE" id="PS50132">
    <property type="entry name" value="RGS"/>
    <property type="match status" value="1"/>
</dbReference>
<keyword evidence="1" id="KW-1133">Transmembrane helix</keyword>
<keyword evidence="1" id="KW-0812">Transmembrane</keyword>
<accession>A0A1Y2AZT6</accession>
<dbReference type="Proteomes" id="UP000193920">
    <property type="component" value="Unassembled WGS sequence"/>
</dbReference>
<keyword evidence="4" id="KW-1185">Reference proteome</keyword>
<feature type="transmembrane region" description="Helical" evidence="1">
    <location>
        <begin position="262"/>
        <end position="281"/>
    </location>
</feature>
<keyword evidence="1" id="KW-0472">Membrane</keyword>
<dbReference type="AlphaFoldDB" id="A0A1Y2AZT6"/>
<organism evidence="3 4">
    <name type="scientific">Neocallimastix californiae</name>
    <dbReference type="NCBI Taxonomy" id="1754190"/>
    <lineage>
        <taxon>Eukaryota</taxon>
        <taxon>Fungi</taxon>
        <taxon>Fungi incertae sedis</taxon>
        <taxon>Chytridiomycota</taxon>
        <taxon>Chytridiomycota incertae sedis</taxon>
        <taxon>Neocallimastigomycetes</taxon>
        <taxon>Neocallimastigales</taxon>
        <taxon>Neocallimastigaceae</taxon>
        <taxon>Neocallimastix</taxon>
    </lineage>
</organism>
<dbReference type="Gene3D" id="1.10.167.10">
    <property type="entry name" value="Regulator of G-protein Signalling 4, domain 2"/>
    <property type="match status" value="1"/>
</dbReference>
<reference evidence="3 4" key="1">
    <citation type="submission" date="2016-08" db="EMBL/GenBank/DDBJ databases">
        <title>A Parts List for Fungal Cellulosomes Revealed by Comparative Genomics.</title>
        <authorList>
            <consortium name="DOE Joint Genome Institute"/>
            <person name="Haitjema C.H."/>
            <person name="Gilmore S.P."/>
            <person name="Henske J.K."/>
            <person name="Solomon K.V."/>
            <person name="De Groot R."/>
            <person name="Kuo A."/>
            <person name="Mondo S.J."/>
            <person name="Salamov A.A."/>
            <person name="Labutti K."/>
            <person name="Zhao Z."/>
            <person name="Chiniquy J."/>
            <person name="Barry K."/>
            <person name="Brewer H.M."/>
            <person name="Purvine S.O."/>
            <person name="Wright A.T."/>
            <person name="Boxma B."/>
            <person name="Van Alen T."/>
            <person name="Hackstein J.H."/>
            <person name="Baker S.E."/>
            <person name="Grigoriev I.V."/>
            <person name="O'Malley M.A."/>
        </authorList>
    </citation>
    <scope>NUCLEOTIDE SEQUENCE [LARGE SCALE GENOMIC DNA]</scope>
    <source>
        <strain evidence="3 4">G1</strain>
    </source>
</reference>
<dbReference type="OrthoDB" id="10441942at2759"/>
<feature type="transmembrane region" description="Helical" evidence="1">
    <location>
        <begin position="73"/>
        <end position="92"/>
    </location>
</feature>
<comment type="caution">
    <text evidence="3">The sequence shown here is derived from an EMBL/GenBank/DDBJ whole genome shotgun (WGS) entry which is preliminary data.</text>
</comment>
<evidence type="ECO:0000259" key="2">
    <source>
        <dbReference type="PROSITE" id="PS50132"/>
    </source>
</evidence>
<dbReference type="InterPro" id="IPR016137">
    <property type="entry name" value="RGS"/>
</dbReference>
<proteinExistence type="predicted"/>
<dbReference type="Pfam" id="PF00615">
    <property type="entry name" value="RGS"/>
    <property type="match status" value="1"/>
</dbReference>
<evidence type="ECO:0000313" key="4">
    <source>
        <dbReference type="Proteomes" id="UP000193920"/>
    </source>
</evidence>